<dbReference type="SUPFAM" id="SSF48452">
    <property type="entry name" value="TPR-like"/>
    <property type="match status" value="1"/>
</dbReference>
<dbReference type="HOGENOM" id="CLU_078924_1_0_1"/>
<accession>A0A072VFD8</accession>
<dbReference type="Pfam" id="PF00515">
    <property type="entry name" value="TPR_1"/>
    <property type="match status" value="1"/>
</dbReference>
<dbReference type="Proteomes" id="UP000002051">
    <property type="component" value="Unassembled WGS sequence"/>
</dbReference>
<keyword evidence="1" id="KW-0802">TPR repeat</keyword>
<dbReference type="OrthoDB" id="2423701at2759"/>
<evidence type="ECO:0000256" key="2">
    <source>
        <dbReference type="SAM" id="MobiDB-lite"/>
    </source>
</evidence>
<keyword evidence="6" id="KW-1185">Reference proteome</keyword>
<dbReference type="Gramene" id="rna1407">
    <property type="protein sequence ID" value="RHN77903.1"/>
    <property type="gene ID" value="gene1407"/>
</dbReference>
<sequence length="198" mass="22152">MKVTWKNTKKKKPCLPSLSHFTELPFEQENDTTTEHDSSDGTTVRSTDSEQSSQLATQFQTQGDNLAMEGKYREALGKWEAALTLAPDVPALHEQKAQVLLEIGDAWNALKAASRATELKPSWAEAWVTLGRAQLNYGEPDNAIESFDRALALKPDYEEAQDDRKTASRLIKKRKQLHSSGLSEIQNRYTVGDKNESS</sequence>
<dbReference type="EMBL" id="CM001217">
    <property type="protein sequence ID" value="KEH40507.1"/>
    <property type="molecule type" value="Genomic_DNA"/>
</dbReference>
<dbReference type="PROSITE" id="PS50005">
    <property type="entry name" value="TPR"/>
    <property type="match status" value="1"/>
</dbReference>
<proteinExistence type="predicted"/>
<evidence type="ECO:0000313" key="5">
    <source>
        <dbReference type="EnsemblPlants" id="KEH40507"/>
    </source>
</evidence>
<organism evidence="3 6">
    <name type="scientific">Medicago truncatula</name>
    <name type="common">Barrel medic</name>
    <name type="synonym">Medicago tribuloides</name>
    <dbReference type="NCBI Taxonomy" id="3880"/>
    <lineage>
        <taxon>Eukaryota</taxon>
        <taxon>Viridiplantae</taxon>
        <taxon>Streptophyta</taxon>
        <taxon>Embryophyta</taxon>
        <taxon>Tracheophyta</taxon>
        <taxon>Spermatophyta</taxon>
        <taxon>Magnoliopsida</taxon>
        <taxon>eudicotyledons</taxon>
        <taxon>Gunneridae</taxon>
        <taxon>Pentapetalae</taxon>
        <taxon>rosids</taxon>
        <taxon>fabids</taxon>
        <taxon>Fabales</taxon>
        <taxon>Fabaceae</taxon>
        <taxon>Papilionoideae</taxon>
        <taxon>50 kb inversion clade</taxon>
        <taxon>NPAAA clade</taxon>
        <taxon>Hologalegina</taxon>
        <taxon>IRL clade</taxon>
        <taxon>Trifolieae</taxon>
        <taxon>Medicago</taxon>
    </lineage>
</organism>
<reference evidence="3 6" key="2">
    <citation type="journal article" date="2014" name="BMC Genomics">
        <title>An improved genome release (version Mt4.0) for the model legume Medicago truncatula.</title>
        <authorList>
            <person name="Tang H."/>
            <person name="Krishnakumar V."/>
            <person name="Bidwell S."/>
            <person name="Rosen B."/>
            <person name="Chan A."/>
            <person name="Zhou S."/>
            <person name="Gentzbittel L."/>
            <person name="Childs K.L."/>
            <person name="Yandell M."/>
            <person name="Gundlach H."/>
            <person name="Mayer K.F."/>
            <person name="Schwartz D.C."/>
            <person name="Town C.D."/>
        </authorList>
    </citation>
    <scope>GENOME REANNOTATION</scope>
    <source>
        <strain evidence="3">A17</strain>
        <strain evidence="5 6">cv. Jemalong A17</strain>
    </source>
</reference>
<dbReference type="InterPro" id="IPR052658">
    <property type="entry name" value="TPR-containing"/>
</dbReference>
<reference evidence="3 6" key="1">
    <citation type="journal article" date="2011" name="Nature">
        <title>The Medicago genome provides insight into the evolution of rhizobial symbioses.</title>
        <authorList>
            <person name="Young N.D."/>
            <person name="Debelle F."/>
            <person name="Oldroyd G.E."/>
            <person name="Geurts R."/>
            <person name="Cannon S.B."/>
            <person name="Udvardi M.K."/>
            <person name="Benedito V.A."/>
            <person name="Mayer K.F."/>
            <person name="Gouzy J."/>
            <person name="Schoof H."/>
            <person name="Van de Peer Y."/>
            <person name="Proost S."/>
            <person name="Cook D.R."/>
            <person name="Meyers B.C."/>
            <person name="Spannagl M."/>
            <person name="Cheung F."/>
            <person name="De Mita S."/>
            <person name="Krishnakumar V."/>
            <person name="Gundlach H."/>
            <person name="Zhou S."/>
            <person name="Mudge J."/>
            <person name="Bharti A.K."/>
            <person name="Murray J.D."/>
            <person name="Naoumkina M.A."/>
            <person name="Rosen B."/>
            <person name="Silverstein K.A."/>
            <person name="Tang H."/>
            <person name="Rombauts S."/>
            <person name="Zhao P.X."/>
            <person name="Zhou P."/>
            <person name="Barbe V."/>
            <person name="Bardou P."/>
            <person name="Bechner M."/>
            <person name="Bellec A."/>
            <person name="Berger A."/>
            <person name="Berges H."/>
            <person name="Bidwell S."/>
            <person name="Bisseling T."/>
            <person name="Choisne N."/>
            <person name="Couloux A."/>
            <person name="Denny R."/>
            <person name="Deshpande S."/>
            <person name="Dai X."/>
            <person name="Doyle J.J."/>
            <person name="Dudez A.M."/>
            <person name="Farmer A.D."/>
            <person name="Fouteau S."/>
            <person name="Franken C."/>
            <person name="Gibelin C."/>
            <person name="Gish J."/>
            <person name="Goldstein S."/>
            <person name="Gonzalez A.J."/>
            <person name="Green P.J."/>
            <person name="Hallab A."/>
            <person name="Hartog M."/>
            <person name="Hua A."/>
            <person name="Humphray S.J."/>
            <person name="Jeong D.H."/>
            <person name="Jing Y."/>
            <person name="Jocker A."/>
            <person name="Kenton S.M."/>
            <person name="Kim D.J."/>
            <person name="Klee K."/>
            <person name="Lai H."/>
            <person name="Lang C."/>
            <person name="Lin S."/>
            <person name="Macmil S.L."/>
            <person name="Magdelenat G."/>
            <person name="Matthews L."/>
            <person name="McCorrison J."/>
            <person name="Monaghan E.L."/>
            <person name="Mun J.H."/>
            <person name="Najar F.Z."/>
            <person name="Nicholson C."/>
            <person name="Noirot C."/>
            <person name="O'Bleness M."/>
            <person name="Paule C.R."/>
            <person name="Poulain J."/>
            <person name="Prion F."/>
            <person name="Qin B."/>
            <person name="Qu C."/>
            <person name="Retzel E.F."/>
            <person name="Riddle C."/>
            <person name="Sallet E."/>
            <person name="Samain S."/>
            <person name="Samson N."/>
            <person name="Sanders I."/>
            <person name="Saurat O."/>
            <person name="Scarpelli C."/>
            <person name="Schiex T."/>
            <person name="Segurens B."/>
            <person name="Severin A.J."/>
            <person name="Sherrier D.J."/>
            <person name="Shi R."/>
            <person name="Sims S."/>
            <person name="Singer S.R."/>
            <person name="Sinharoy S."/>
            <person name="Sterck L."/>
            <person name="Viollet A."/>
            <person name="Wang B.B."/>
            <person name="Wang K."/>
            <person name="Wang M."/>
            <person name="Wang X."/>
            <person name="Warfsmann J."/>
            <person name="Weissenbach J."/>
            <person name="White D.D."/>
            <person name="White J.D."/>
            <person name="Wiley G.B."/>
            <person name="Wincker P."/>
            <person name="Xing Y."/>
            <person name="Yang L."/>
            <person name="Yao Z."/>
            <person name="Ying F."/>
            <person name="Zhai J."/>
            <person name="Zhou L."/>
            <person name="Zuber A."/>
            <person name="Denarie J."/>
            <person name="Dixon R.A."/>
            <person name="May G.D."/>
            <person name="Schwartz D.C."/>
            <person name="Rogers J."/>
            <person name="Quetier F."/>
            <person name="Town C.D."/>
            <person name="Roe B.A."/>
        </authorList>
    </citation>
    <scope>NUCLEOTIDE SEQUENCE [LARGE SCALE GENOMIC DNA]</scope>
    <source>
        <strain evidence="3">A17</strain>
        <strain evidence="5 6">cv. Jemalong A17</strain>
    </source>
</reference>
<feature type="compositionally biased region" description="Polar residues" evidence="2">
    <location>
        <begin position="40"/>
        <end position="64"/>
    </location>
</feature>
<dbReference type="PROSITE" id="PS50293">
    <property type="entry name" value="TPR_REGION"/>
    <property type="match status" value="1"/>
</dbReference>
<protein>
    <submittedName>
        <fullName evidence="4">Putative 43kDa postsynaptic protein</fullName>
    </submittedName>
    <submittedName>
        <fullName evidence="3">TPR repeat protein</fullName>
    </submittedName>
</protein>
<reference evidence="5" key="3">
    <citation type="submission" date="2015-04" db="UniProtKB">
        <authorList>
            <consortium name="EnsemblPlants"/>
        </authorList>
    </citation>
    <scope>IDENTIFICATION</scope>
    <source>
        <strain evidence="5">cv. Jemalong A17</strain>
    </source>
</reference>
<dbReference type="EMBL" id="PSQE01000001">
    <property type="protein sequence ID" value="RHN77903.1"/>
    <property type="molecule type" value="Genomic_DNA"/>
</dbReference>
<reference evidence="4" key="5">
    <citation type="journal article" date="2018" name="Nat. Plants">
        <title>Whole-genome landscape of Medicago truncatula symbiotic genes.</title>
        <authorList>
            <person name="Pecrix Y."/>
            <person name="Gamas P."/>
            <person name="Carrere S."/>
        </authorList>
    </citation>
    <scope>NUCLEOTIDE SEQUENCE</scope>
    <source>
        <tissue evidence="4">Leaves</tissue>
    </source>
</reference>
<evidence type="ECO:0000313" key="4">
    <source>
        <dbReference type="EMBL" id="RHN77903.1"/>
    </source>
</evidence>
<dbReference type="PANTHER" id="PTHR15544:SF0">
    <property type="entry name" value="TETRATRICOPEPTIDE REPEAT PROTEIN 33"/>
    <property type="match status" value="1"/>
</dbReference>
<feature type="repeat" description="TPR" evidence="1">
    <location>
        <begin position="124"/>
        <end position="157"/>
    </location>
</feature>
<dbReference type="Pfam" id="PF13432">
    <property type="entry name" value="TPR_16"/>
    <property type="match status" value="1"/>
</dbReference>
<evidence type="ECO:0000313" key="6">
    <source>
        <dbReference type="Proteomes" id="UP000002051"/>
    </source>
</evidence>
<dbReference type="ExpressionAtlas" id="A0A072VFD8">
    <property type="expression patterns" value="differential"/>
</dbReference>
<dbReference type="InterPro" id="IPR011990">
    <property type="entry name" value="TPR-like_helical_dom_sf"/>
</dbReference>
<gene>
    <name evidence="5" type="primary">25482450</name>
    <name evidence="3" type="ordered locus">MTR_1g029720</name>
    <name evidence="4" type="ORF">MtrunA17_Chr1g0159731</name>
</gene>
<evidence type="ECO:0000313" key="7">
    <source>
        <dbReference type="Proteomes" id="UP000265566"/>
    </source>
</evidence>
<reference evidence="7" key="4">
    <citation type="journal article" date="2018" name="Nat. Plants">
        <title>Whole-genome landscape of Medicago truncatula symbiotic genes.</title>
        <authorList>
            <person name="Pecrix Y."/>
            <person name="Staton S.E."/>
            <person name="Sallet E."/>
            <person name="Lelandais-Briere C."/>
            <person name="Moreau S."/>
            <person name="Carrere S."/>
            <person name="Blein T."/>
            <person name="Jardinaud M.F."/>
            <person name="Latrasse D."/>
            <person name="Zouine M."/>
            <person name="Zahm M."/>
            <person name="Kreplak J."/>
            <person name="Mayjonade B."/>
            <person name="Satge C."/>
            <person name="Perez M."/>
            <person name="Cauet S."/>
            <person name="Marande W."/>
            <person name="Chantry-Darmon C."/>
            <person name="Lopez-Roques C."/>
            <person name="Bouchez O."/>
            <person name="Berard A."/>
            <person name="Debelle F."/>
            <person name="Munos S."/>
            <person name="Bendahmane A."/>
            <person name="Berges H."/>
            <person name="Niebel A."/>
            <person name="Buitink J."/>
            <person name="Frugier F."/>
            <person name="Benhamed M."/>
            <person name="Crespi M."/>
            <person name="Gouzy J."/>
            <person name="Gamas P."/>
        </authorList>
    </citation>
    <scope>NUCLEOTIDE SEQUENCE [LARGE SCALE GENOMIC DNA]</scope>
    <source>
        <strain evidence="7">cv. Jemalong A17</strain>
    </source>
</reference>
<dbReference type="STRING" id="3880.A0A072VFD8"/>
<dbReference type="Proteomes" id="UP000265566">
    <property type="component" value="Chromosome 1"/>
</dbReference>
<dbReference type="EnsemblPlants" id="KEH40507">
    <property type="protein sequence ID" value="KEH40507"/>
    <property type="gene ID" value="MTR_1g029720"/>
</dbReference>
<feature type="region of interest" description="Disordered" evidence="2">
    <location>
        <begin position="1"/>
        <end position="66"/>
    </location>
</feature>
<evidence type="ECO:0000256" key="1">
    <source>
        <dbReference type="PROSITE-ProRule" id="PRU00339"/>
    </source>
</evidence>
<evidence type="ECO:0000313" key="3">
    <source>
        <dbReference type="EMBL" id="KEH40507.1"/>
    </source>
</evidence>
<dbReference type="SMART" id="SM00028">
    <property type="entry name" value="TPR"/>
    <property type="match status" value="3"/>
</dbReference>
<dbReference type="Gene3D" id="1.25.40.10">
    <property type="entry name" value="Tetratricopeptide repeat domain"/>
    <property type="match status" value="1"/>
</dbReference>
<dbReference type="AlphaFoldDB" id="A0A072VFD8"/>
<dbReference type="KEGG" id="mtr:25482450"/>
<dbReference type="InterPro" id="IPR019734">
    <property type="entry name" value="TPR_rpt"/>
</dbReference>
<feature type="region of interest" description="Disordered" evidence="2">
    <location>
        <begin position="174"/>
        <end position="198"/>
    </location>
</feature>
<name>A0A072VFD8_MEDTR</name>
<feature type="compositionally biased region" description="Polar residues" evidence="2">
    <location>
        <begin position="178"/>
        <end position="189"/>
    </location>
</feature>
<dbReference type="PANTHER" id="PTHR15544">
    <property type="entry name" value="OSMOSIS RESPONSIVE FACTOR"/>
    <property type="match status" value="1"/>
</dbReference>